<comment type="caution">
    <text evidence="2">Lacks conserved residue(s) required for the propagation of feature annotation.</text>
</comment>
<evidence type="ECO:0000256" key="3">
    <source>
        <dbReference type="SAM" id="Phobius"/>
    </source>
</evidence>
<name>A0A481Z1I8_9VIRU</name>
<dbReference type="EMBL" id="MK500428">
    <property type="protein sequence ID" value="QBK89577.1"/>
    <property type="molecule type" value="Genomic_DNA"/>
</dbReference>
<dbReference type="InterPro" id="IPR002641">
    <property type="entry name" value="PNPLA_dom"/>
</dbReference>
<organism evidence="5">
    <name type="scientific">Pithovirus LCPAC001</name>
    <dbReference type="NCBI Taxonomy" id="2506585"/>
    <lineage>
        <taxon>Viruses</taxon>
        <taxon>Pithoviruses</taxon>
    </lineage>
</organism>
<dbReference type="PANTHER" id="PTHR46394:SF1">
    <property type="entry name" value="PNPLA DOMAIN-CONTAINING PROTEIN"/>
    <property type="match status" value="1"/>
</dbReference>
<keyword evidence="3" id="KW-1133">Transmembrane helix</keyword>
<evidence type="ECO:0000256" key="2">
    <source>
        <dbReference type="PROSITE-ProRule" id="PRU01161"/>
    </source>
</evidence>
<dbReference type="InterPro" id="IPR016035">
    <property type="entry name" value="Acyl_Trfase/lysoPLipase"/>
</dbReference>
<evidence type="ECO:0000313" key="5">
    <source>
        <dbReference type="EMBL" id="QBK89577.1"/>
    </source>
</evidence>
<feature type="transmembrane region" description="Helical" evidence="3">
    <location>
        <begin position="56"/>
        <end position="76"/>
    </location>
</feature>
<sequence length="324" mass="37264">MFYFYKNIEMISKMSDSKKKFYPDVLVVGPGAEKGYYELGALIYLETGKFLKNIKYCACCSIGAIICLLWIVGYSFKSSIEKMKEKDTFDVLGDISISTIFSRSGIFSNKGLKDFITDLVNKKIGYIPNLYNLYLISGIELCIIATNLNRKKHEHRFTYKTDPDLSCVEAVLLSTCMPFILPRLEYKGESIIDGALSNPYPIDVYDDNKKIILGIYVDEQSYTKKIKNNFEYLNQIVNTNTDILRDHKIEKVSECCYHLCLSISKKVKNHTNPDLEDKNIMINHGKHISKEFIILIESQKKYNIVFKGEEEIPFLKSVESIKTN</sequence>
<dbReference type="PROSITE" id="PS51635">
    <property type="entry name" value="PNPLA"/>
    <property type="match status" value="1"/>
</dbReference>
<feature type="domain" description="PNPLA" evidence="4">
    <location>
        <begin position="26"/>
        <end position="206"/>
    </location>
</feature>
<proteinExistence type="predicted"/>
<evidence type="ECO:0000256" key="1">
    <source>
        <dbReference type="ARBA" id="ARBA00023098"/>
    </source>
</evidence>
<dbReference type="PANTHER" id="PTHR46394">
    <property type="entry name" value="ANNEXIN"/>
    <property type="match status" value="1"/>
</dbReference>
<feature type="active site" description="Nucleophile" evidence="2">
    <location>
        <position position="61"/>
    </location>
</feature>
<keyword evidence="3" id="KW-0812">Transmembrane</keyword>
<accession>A0A481Z1I8</accession>
<protein>
    <submittedName>
        <fullName evidence="5">Patatin-like phospholipase</fullName>
    </submittedName>
</protein>
<dbReference type="InterPro" id="IPR052580">
    <property type="entry name" value="Lipid_Hydrolase"/>
</dbReference>
<feature type="active site" description="Proton acceptor" evidence="2">
    <location>
        <position position="193"/>
    </location>
</feature>
<dbReference type="GO" id="GO:0016787">
    <property type="term" value="F:hydrolase activity"/>
    <property type="evidence" value="ECO:0007669"/>
    <property type="project" value="UniProtKB-UniRule"/>
</dbReference>
<dbReference type="Pfam" id="PF01734">
    <property type="entry name" value="Patatin"/>
    <property type="match status" value="1"/>
</dbReference>
<keyword evidence="3" id="KW-0472">Membrane</keyword>
<gene>
    <name evidence="5" type="ORF">LCPAC001_00870</name>
</gene>
<dbReference type="GO" id="GO:0016042">
    <property type="term" value="P:lipid catabolic process"/>
    <property type="evidence" value="ECO:0007669"/>
    <property type="project" value="UniProtKB-UniRule"/>
</dbReference>
<evidence type="ECO:0000259" key="4">
    <source>
        <dbReference type="PROSITE" id="PS51635"/>
    </source>
</evidence>
<keyword evidence="1 2" id="KW-0443">Lipid metabolism</keyword>
<dbReference type="SUPFAM" id="SSF52151">
    <property type="entry name" value="FabD/lysophospholipase-like"/>
    <property type="match status" value="1"/>
</dbReference>
<feature type="short sequence motif" description="DGA/G" evidence="2">
    <location>
        <begin position="193"/>
        <end position="195"/>
    </location>
</feature>
<keyword evidence="2" id="KW-0378">Hydrolase</keyword>
<reference evidence="5" key="1">
    <citation type="journal article" date="2019" name="MBio">
        <title>Virus Genomes from Deep Sea Sediments Expand the Ocean Megavirome and Support Independent Origins of Viral Gigantism.</title>
        <authorList>
            <person name="Backstrom D."/>
            <person name="Yutin N."/>
            <person name="Jorgensen S.L."/>
            <person name="Dharamshi J."/>
            <person name="Homa F."/>
            <person name="Zaremba-Niedwiedzka K."/>
            <person name="Spang A."/>
            <person name="Wolf Y.I."/>
            <person name="Koonin E.V."/>
            <person name="Ettema T.J."/>
        </authorList>
    </citation>
    <scope>NUCLEOTIDE SEQUENCE</scope>
</reference>
<dbReference type="Gene3D" id="3.40.1090.10">
    <property type="entry name" value="Cytosolic phospholipase A2 catalytic domain"/>
    <property type="match status" value="2"/>
</dbReference>
<keyword evidence="2" id="KW-0442">Lipid degradation</keyword>